<dbReference type="InterPro" id="IPR050960">
    <property type="entry name" value="AB_hydrolase_4_sf"/>
</dbReference>
<dbReference type="InterPro" id="IPR000952">
    <property type="entry name" value="AB_hydrolase_4_CS"/>
</dbReference>
<accession>A0A1Y1INS3</accession>
<dbReference type="Proteomes" id="UP000054558">
    <property type="component" value="Unassembled WGS sequence"/>
</dbReference>
<dbReference type="Gene3D" id="3.40.50.1820">
    <property type="entry name" value="alpha/beta hydrolase"/>
    <property type="match status" value="1"/>
</dbReference>
<evidence type="ECO:0000256" key="1">
    <source>
        <dbReference type="ARBA" id="ARBA00010884"/>
    </source>
</evidence>
<feature type="domain" description="Serine aminopeptidase S33" evidence="4">
    <location>
        <begin position="133"/>
        <end position="345"/>
    </location>
</feature>
<dbReference type="InterPro" id="IPR029058">
    <property type="entry name" value="AB_hydrolase_fold"/>
</dbReference>
<feature type="compositionally biased region" description="Basic and acidic residues" evidence="2">
    <location>
        <begin position="553"/>
        <end position="567"/>
    </location>
</feature>
<evidence type="ECO:0000313" key="5">
    <source>
        <dbReference type="EMBL" id="GAQ92303.1"/>
    </source>
</evidence>
<dbReference type="GO" id="GO:0006629">
    <property type="term" value="P:lipid metabolic process"/>
    <property type="evidence" value="ECO:0000318"/>
    <property type="project" value="GO_Central"/>
</dbReference>
<feature type="region of interest" description="Disordered" evidence="2">
    <location>
        <begin position="519"/>
        <end position="585"/>
    </location>
</feature>
<feature type="compositionally biased region" description="Polar residues" evidence="2">
    <location>
        <begin position="569"/>
        <end position="585"/>
    </location>
</feature>
<keyword evidence="3" id="KW-1133">Transmembrane helix</keyword>
<dbReference type="PROSITE" id="PS01133">
    <property type="entry name" value="UPF0017"/>
    <property type="match status" value="1"/>
</dbReference>
<dbReference type="InterPro" id="IPR022742">
    <property type="entry name" value="Hydrolase_4"/>
</dbReference>
<dbReference type="STRING" id="105231.A0A1Y1INS3"/>
<proteinExistence type="inferred from homology"/>
<dbReference type="SUPFAM" id="SSF53474">
    <property type="entry name" value="alpha/beta-Hydrolases"/>
    <property type="match status" value="1"/>
</dbReference>
<dbReference type="Pfam" id="PF12146">
    <property type="entry name" value="Hydrolase_4"/>
    <property type="match status" value="1"/>
</dbReference>
<keyword evidence="6" id="KW-1185">Reference proteome</keyword>
<dbReference type="PANTHER" id="PTHR10794:SF63">
    <property type="entry name" value="ALPHA_BETA HYDROLASE 1, ISOFORM A"/>
    <property type="match status" value="1"/>
</dbReference>
<sequence length="752" mass="81453">MALTLGAADLWMCAGILGQVPALVWLGLSAVIVCALIYWALDFYFLEALLTCFAVAVEVGTESPVSRLVAERCVSLKRRYRSTPWLCSPHLQTVYLHFDPWSPVVKYRREVFRLSDGGSVGLDWSGTEQPTTPTVAIIPGLTSDSSNAYLKYLVADITAKGWRSVVINHRGLGGVSLTSETFYNAGWTDDMREVLSEIGARLPSAPLALVGASLGANMVIKFLGEEGADSPVWGAVAIGCPFDLLVCDRFMNRTFVQRFWNSALAHGLREFAELHKEPFSKFVDFTNLQRSRTLREFDDRITRFTANFETVDTYYRRCSSAPFVTAVRTPLLALSALDDPICTKESIPWDECRLNPYVTLATAPRGGHLAIYDGWLPRRLWWTRPCVDFLGGIFDVGYRGLEPVQAVNGTVPRGPLPLVKGVGEETALENGWAVETCNGVTDALIDAEVKPRKVLVTPKVGAKPNGVLPQMNGVTHTVLDRLVGTPKRAAKPNGVLLTHAKEPNGEAYDHAWASETWSKPSEAPVNAADTPGKVTGSASKASVNEGEAFKPPSEPRDKASDNREKASETPGNASESPVRVSANSTPLRNGRLKRIVIEFADESQAAAVEAFLSEILKQMRGVAPTPRSAHQSLNDAALAASTAAASASAVAAAAAAVVRSASAATIAVRKSETPPQDQDGEKRPALDSTRYSELMSCYNRLAMHGSKSAWLLAYVAVAVSFPLAGALLRMQAVQRMKASERVLRLSRKVGLK</sequence>
<keyword evidence="3" id="KW-0472">Membrane</keyword>
<gene>
    <name evidence="5" type="ORF">KFL_009720020</name>
</gene>
<evidence type="ECO:0000256" key="2">
    <source>
        <dbReference type="SAM" id="MobiDB-lite"/>
    </source>
</evidence>
<dbReference type="EMBL" id="DF237921">
    <property type="protein sequence ID" value="GAQ92303.1"/>
    <property type="molecule type" value="Genomic_DNA"/>
</dbReference>
<protein>
    <submittedName>
        <fullName evidence="5">Alpha/beta fold family domain containing protein</fullName>
    </submittedName>
</protein>
<evidence type="ECO:0000256" key="3">
    <source>
        <dbReference type="SAM" id="Phobius"/>
    </source>
</evidence>
<name>A0A1Y1INS3_KLENI</name>
<dbReference type="GO" id="GO:0034338">
    <property type="term" value="F:short-chain carboxylesterase activity"/>
    <property type="evidence" value="ECO:0000318"/>
    <property type="project" value="GO_Central"/>
</dbReference>
<dbReference type="AlphaFoldDB" id="A0A1Y1INS3"/>
<keyword evidence="3" id="KW-0812">Transmembrane</keyword>
<dbReference type="PANTHER" id="PTHR10794">
    <property type="entry name" value="ABHYDROLASE DOMAIN-CONTAINING PROTEIN"/>
    <property type="match status" value="1"/>
</dbReference>
<reference evidence="5 6" key="1">
    <citation type="journal article" date="2014" name="Nat. Commun.">
        <title>Klebsormidium flaccidum genome reveals primary factors for plant terrestrial adaptation.</title>
        <authorList>
            <person name="Hori K."/>
            <person name="Maruyama F."/>
            <person name="Fujisawa T."/>
            <person name="Togashi T."/>
            <person name="Yamamoto N."/>
            <person name="Seo M."/>
            <person name="Sato S."/>
            <person name="Yamada T."/>
            <person name="Mori H."/>
            <person name="Tajima N."/>
            <person name="Moriyama T."/>
            <person name="Ikeuchi M."/>
            <person name="Watanabe M."/>
            <person name="Wada H."/>
            <person name="Kobayashi K."/>
            <person name="Saito M."/>
            <person name="Masuda T."/>
            <person name="Sasaki-Sekimoto Y."/>
            <person name="Mashiguchi K."/>
            <person name="Awai K."/>
            <person name="Shimojima M."/>
            <person name="Masuda S."/>
            <person name="Iwai M."/>
            <person name="Nobusawa T."/>
            <person name="Narise T."/>
            <person name="Kondo S."/>
            <person name="Saito H."/>
            <person name="Sato R."/>
            <person name="Murakawa M."/>
            <person name="Ihara Y."/>
            <person name="Oshima-Yamada Y."/>
            <person name="Ohtaka K."/>
            <person name="Satoh M."/>
            <person name="Sonobe K."/>
            <person name="Ishii M."/>
            <person name="Ohtani R."/>
            <person name="Kanamori-Sato M."/>
            <person name="Honoki R."/>
            <person name="Miyazaki D."/>
            <person name="Mochizuki H."/>
            <person name="Umetsu J."/>
            <person name="Higashi K."/>
            <person name="Shibata D."/>
            <person name="Kamiya Y."/>
            <person name="Sato N."/>
            <person name="Nakamura Y."/>
            <person name="Tabata S."/>
            <person name="Ida S."/>
            <person name="Kurokawa K."/>
            <person name="Ohta H."/>
        </authorList>
    </citation>
    <scope>NUCLEOTIDE SEQUENCE [LARGE SCALE GENOMIC DNA]</scope>
    <source>
        <strain evidence="5 6">NIES-2285</strain>
    </source>
</reference>
<feature type="region of interest" description="Disordered" evidence="2">
    <location>
        <begin position="667"/>
        <end position="686"/>
    </location>
</feature>
<organism evidence="5 6">
    <name type="scientific">Klebsormidium nitens</name>
    <name type="common">Green alga</name>
    <name type="synonym">Ulothrix nitens</name>
    <dbReference type="NCBI Taxonomy" id="105231"/>
    <lineage>
        <taxon>Eukaryota</taxon>
        <taxon>Viridiplantae</taxon>
        <taxon>Streptophyta</taxon>
        <taxon>Klebsormidiophyceae</taxon>
        <taxon>Klebsormidiales</taxon>
        <taxon>Klebsormidiaceae</taxon>
        <taxon>Klebsormidium</taxon>
    </lineage>
</organism>
<dbReference type="OrthoDB" id="247542at2759"/>
<feature type="transmembrane region" description="Helical" evidence="3">
    <location>
        <begin position="709"/>
        <end position="728"/>
    </location>
</feature>
<dbReference type="GO" id="GO:0047372">
    <property type="term" value="F:monoacylglycerol lipase activity"/>
    <property type="evidence" value="ECO:0000318"/>
    <property type="project" value="GO_Central"/>
</dbReference>
<evidence type="ECO:0000259" key="4">
    <source>
        <dbReference type="Pfam" id="PF12146"/>
    </source>
</evidence>
<evidence type="ECO:0000313" key="6">
    <source>
        <dbReference type="Proteomes" id="UP000054558"/>
    </source>
</evidence>
<comment type="similarity">
    <text evidence="1">Belongs to the AB hydrolase superfamily. AB hydrolase 4 family.</text>
</comment>
<feature type="transmembrane region" description="Helical" evidence="3">
    <location>
        <begin position="20"/>
        <end position="41"/>
    </location>
</feature>